<protein>
    <submittedName>
        <fullName evidence="1">Uncharacterized protein</fullName>
    </submittedName>
</protein>
<sequence>MMSFRPVPATLSPSADFPLEELRRYFRDDQLTWGIPAIFASVRYCRWYGCAQHSVNLEAKLLTRDLAIQEAERKFEVEISTFDATIKGQEQKIAQQSVELLNLQACSKIMWLQADVDSHVTGIREDHATDLQHREAQSERRVQDVLAQLALAEKRLQDHTISGEEAEASQRLLANSNHARDQALLASCFRARRLNP</sequence>
<dbReference type="AlphaFoldDB" id="A0A2D3V9E2"/>
<proteinExistence type="predicted"/>
<gene>
    <name evidence="1" type="ORF">RCC_07939</name>
</gene>
<reference evidence="1 2" key="1">
    <citation type="submission" date="2016-03" db="EMBL/GenBank/DDBJ databases">
        <authorList>
            <person name="Ploux O."/>
        </authorList>
    </citation>
    <scope>NUCLEOTIDE SEQUENCE [LARGE SCALE GENOMIC DNA]</scope>
    <source>
        <strain evidence="1 2">URUG2</strain>
    </source>
</reference>
<evidence type="ECO:0000313" key="2">
    <source>
        <dbReference type="Proteomes" id="UP000225277"/>
    </source>
</evidence>
<evidence type="ECO:0000313" key="1">
    <source>
        <dbReference type="EMBL" id="CZT22070.1"/>
    </source>
</evidence>
<keyword evidence="2" id="KW-1185">Reference proteome</keyword>
<organism evidence="1 2">
    <name type="scientific">Ramularia collo-cygni</name>
    <dbReference type="NCBI Taxonomy" id="112498"/>
    <lineage>
        <taxon>Eukaryota</taxon>
        <taxon>Fungi</taxon>
        <taxon>Dikarya</taxon>
        <taxon>Ascomycota</taxon>
        <taxon>Pezizomycotina</taxon>
        <taxon>Dothideomycetes</taxon>
        <taxon>Dothideomycetidae</taxon>
        <taxon>Mycosphaerellales</taxon>
        <taxon>Mycosphaerellaceae</taxon>
        <taxon>Ramularia</taxon>
    </lineage>
</organism>
<dbReference type="EMBL" id="FJUY01000012">
    <property type="protein sequence ID" value="CZT22070.1"/>
    <property type="molecule type" value="Genomic_DNA"/>
</dbReference>
<dbReference type="GeneID" id="35603044"/>
<dbReference type="RefSeq" id="XP_023628959.1">
    <property type="nucleotide sequence ID" value="XM_023773191.1"/>
</dbReference>
<accession>A0A2D3V9E2</accession>
<name>A0A2D3V9E2_9PEZI</name>
<dbReference type="Proteomes" id="UP000225277">
    <property type="component" value="Unassembled WGS sequence"/>
</dbReference>